<dbReference type="Gene3D" id="3.30.428.30">
    <property type="entry name" value="HIT family - CDH-like"/>
    <property type="match status" value="1"/>
</dbReference>
<evidence type="ECO:0000256" key="3">
    <source>
        <dbReference type="ARBA" id="ARBA00004927"/>
    </source>
</evidence>
<evidence type="ECO:0000256" key="8">
    <source>
        <dbReference type="ARBA" id="ARBA00022475"/>
    </source>
</evidence>
<comment type="pathway">
    <text evidence="3">Phospholipid metabolism; CDP-diacylglycerol degradation; phosphatidate from CDP-diacylglycerol: step 1/1.</text>
</comment>
<dbReference type="PIRSF" id="PIRSF001273">
    <property type="entry name" value="CDH"/>
    <property type="match status" value="1"/>
</dbReference>
<comment type="subcellular location">
    <subcellularLocation>
        <location evidence="2">Cell membrane</location>
        <topology evidence="2">Single-pass membrane protein</topology>
    </subcellularLocation>
</comment>
<comment type="catalytic activity">
    <reaction evidence="1">
        <text>a CDP-1,2-diacyl-sn-glycerol + H2O = a 1,2-diacyl-sn-glycero-3-phosphate + CMP + 2 H(+)</text>
        <dbReference type="Rhea" id="RHEA:15221"/>
        <dbReference type="ChEBI" id="CHEBI:15377"/>
        <dbReference type="ChEBI" id="CHEBI:15378"/>
        <dbReference type="ChEBI" id="CHEBI:58332"/>
        <dbReference type="ChEBI" id="CHEBI:58608"/>
        <dbReference type="ChEBI" id="CHEBI:60377"/>
        <dbReference type="EC" id="3.6.1.26"/>
    </reaction>
</comment>
<evidence type="ECO:0000256" key="17">
    <source>
        <dbReference type="ARBA" id="ARBA00032888"/>
    </source>
</evidence>
<keyword evidence="10" id="KW-0812">Transmembrane</keyword>
<keyword evidence="9" id="KW-0444">Lipid biosynthesis</keyword>
<evidence type="ECO:0000256" key="13">
    <source>
        <dbReference type="ARBA" id="ARBA00023098"/>
    </source>
</evidence>
<dbReference type="Proteomes" id="UP000786875">
    <property type="component" value="Unassembled WGS sequence"/>
</dbReference>
<keyword evidence="14" id="KW-0472">Membrane</keyword>
<evidence type="ECO:0000256" key="6">
    <source>
        <dbReference type="ARBA" id="ARBA00012375"/>
    </source>
</evidence>
<dbReference type="SUPFAM" id="SSF54197">
    <property type="entry name" value="HIT-like"/>
    <property type="match status" value="1"/>
</dbReference>
<gene>
    <name evidence="19" type="ORF">HGT73_10305</name>
</gene>
<evidence type="ECO:0000256" key="18">
    <source>
        <dbReference type="ARBA" id="ARBA00032892"/>
    </source>
</evidence>
<dbReference type="Pfam" id="PF02611">
    <property type="entry name" value="CDH"/>
    <property type="match status" value="1"/>
</dbReference>
<dbReference type="EC" id="3.6.1.26" evidence="6"/>
<comment type="caution">
    <text evidence="19">The sequence shown here is derived from an EMBL/GenBank/DDBJ whole genome shotgun (WGS) entry which is preliminary data.</text>
</comment>
<protein>
    <recommendedName>
        <fullName evidence="7">CDP-diacylglycerol pyrophosphatase</fullName>
        <ecNumber evidence="6">3.6.1.26</ecNumber>
    </recommendedName>
    <alternativeName>
        <fullName evidence="17">CDP-diacylglycerol phosphatidylhydrolase</fullName>
    </alternativeName>
    <alternativeName>
        <fullName evidence="18">CDP-diglyceride hydrolase</fullName>
    </alternativeName>
</protein>
<evidence type="ECO:0000256" key="12">
    <source>
        <dbReference type="ARBA" id="ARBA00022989"/>
    </source>
</evidence>
<evidence type="ECO:0000256" key="1">
    <source>
        <dbReference type="ARBA" id="ARBA00001007"/>
    </source>
</evidence>
<name>A0ABS5T5W7_9GAMM</name>
<comment type="pathway">
    <text evidence="4">Lipid metabolism.</text>
</comment>
<evidence type="ECO:0000256" key="14">
    <source>
        <dbReference type="ARBA" id="ARBA00023136"/>
    </source>
</evidence>
<proteinExistence type="inferred from homology"/>
<keyword evidence="13" id="KW-0443">Lipid metabolism</keyword>
<dbReference type="InterPro" id="IPR036265">
    <property type="entry name" value="HIT-like_sf"/>
</dbReference>
<evidence type="ECO:0000256" key="2">
    <source>
        <dbReference type="ARBA" id="ARBA00004162"/>
    </source>
</evidence>
<evidence type="ECO:0000256" key="16">
    <source>
        <dbReference type="ARBA" id="ARBA00023264"/>
    </source>
</evidence>
<dbReference type="InterPro" id="IPR003763">
    <property type="entry name" value="CDP-diacylglyc_Pase"/>
</dbReference>
<organism evidence="19 20">
    <name type="scientific">Rosenbergiella australiborealis</name>
    <dbReference type="NCBI Taxonomy" id="1544696"/>
    <lineage>
        <taxon>Bacteria</taxon>
        <taxon>Pseudomonadati</taxon>
        <taxon>Pseudomonadota</taxon>
        <taxon>Gammaproteobacteria</taxon>
        <taxon>Enterobacterales</taxon>
        <taxon>Erwiniaceae</taxon>
        <taxon>Rosenbergiella</taxon>
    </lineage>
</organism>
<evidence type="ECO:0000256" key="7">
    <source>
        <dbReference type="ARBA" id="ARBA00019608"/>
    </source>
</evidence>
<evidence type="ECO:0000256" key="4">
    <source>
        <dbReference type="ARBA" id="ARBA00005189"/>
    </source>
</evidence>
<evidence type="ECO:0000256" key="10">
    <source>
        <dbReference type="ARBA" id="ARBA00022692"/>
    </source>
</evidence>
<keyword evidence="11" id="KW-0378">Hydrolase</keyword>
<dbReference type="EMBL" id="JABBFO010000009">
    <property type="protein sequence ID" value="MBT0727754.1"/>
    <property type="molecule type" value="Genomic_DNA"/>
</dbReference>
<keyword evidence="12" id="KW-1133">Transmembrane helix</keyword>
<evidence type="ECO:0000313" key="20">
    <source>
        <dbReference type="Proteomes" id="UP000786875"/>
    </source>
</evidence>
<keyword evidence="8" id="KW-1003">Cell membrane</keyword>
<evidence type="ECO:0000256" key="15">
    <source>
        <dbReference type="ARBA" id="ARBA00023209"/>
    </source>
</evidence>
<evidence type="ECO:0000256" key="9">
    <source>
        <dbReference type="ARBA" id="ARBA00022516"/>
    </source>
</evidence>
<evidence type="ECO:0000256" key="5">
    <source>
        <dbReference type="ARBA" id="ARBA00006435"/>
    </source>
</evidence>
<dbReference type="RefSeq" id="WP_214214500.1">
    <property type="nucleotide sequence ID" value="NZ_JABBFO010000009.1"/>
</dbReference>
<reference evidence="19 20" key="1">
    <citation type="submission" date="2020-04" db="EMBL/GenBank/DDBJ databases">
        <title>Genome sequencing of Rosenbergiella species.</title>
        <authorList>
            <person name="Alvarez-Perez S."/>
            <person name="Lievens B."/>
        </authorList>
    </citation>
    <scope>NUCLEOTIDE SEQUENCE [LARGE SCALE GENOMIC DNA]</scope>
    <source>
        <strain evidence="19 20">CdVSA20.1</strain>
    </source>
</reference>
<comment type="similarity">
    <text evidence="5">Belongs to the Cdh family.</text>
</comment>
<accession>A0ABS5T5W7</accession>
<keyword evidence="20" id="KW-1185">Reference proteome</keyword>
<sequence length="255" mass="29050">MRSGCLKKIVVTTSLLAVLVVAFFAYRFHAHSDVLWRIVSQQCIPHQRQSQQPEPCQHVDLAQGYALLKDNVGIAQYLLIPTDKISGVESPALLQPQTPNYFYLAWQQLPQLNERLGRLVPPTDLALAINGKWGRSQNQLHIHLSCLRGDVQQQLNDYQTVITSKWQTLPLLNHQYWVRSLSLEQLQAESLFRQIYADFPNIDPKSGQVGIALTQLADGRLVVMVLRTDWLKGVLGSAEELQDHQCRVVFDKYRS</sequence>
<keyword evidence="16" id="KW-1208">Phospholipid metabolism</keyword>
<evidence type="ECO:0000313" key="19">
    <source>
        <dbReference type="EMBL" id="MBT0727754.1"/>
    </source>
</evidence>
<keyword evidence="15" id="KW-0594">Phospholipid biosynthesis</keyword>
<evidence type="ECO:0000256" key="11">
    <source>
        <dbReference type="ARBA" id="ARBA00022801"/>
    </source>
</evidence>